<dbReference type="AlphaFoldDB" id="A0A6N8GVD5"/>
<comment type="caution">
    <text evidence="2">The sequence shown here is derived from an EMBL/GenBank/DDBJ whole genome shotgun (WGS) entry which is preliminary data.</text>
</comment>
<feature type="transmembrane region" description="Helical" evidence="1">
    <location>
        <begin position="185"/>
        <end position="204"/>
    </location>
</feature>
<evidence type="ECO:0000313" key="2">
    <source>
        <dbReference type="EMBL" id="MUN64764.1"/>
    </source>
</evidence>
<organism evidence="2 3">
    <name type="scientific">Kocuria sediminis</name>
    <dbReference type="NCBI Taxonomy" id="1038857"/>
    <lineage>
        <taxon>Bacteria</taxon>
        <taxon>Bacillati</taxon>
        <taxon>Actinomycetota</taxon>
        <taxon>Actinomycetes</taxon>
        <taxon>Micrococcales</taxon>
        <taxon>Micrococcaceae</taxon>
        <taxon>Kocuria</taxon>
    </lineage>
</organism>
<feature type="transmembrane region" description="Helical" evidence="1">
    <location>
        <begin position="375"/>
        <end position="399"/>
    </location>
</feature>
<keyword evidence="1" id="KW-0472">Membrane</keyword>
<dbReference type="Proteomes" id="UP000436989">
    <property type="component" value="Unassembled WGS sequence"/>
</dbReference>
<feature type="transmembrane region" description="Helical" evidence="1">
    <location>
        <begin position="441"/>
        <end position="460"/>
    </location>
</feature>
<feature type="transmembrane region" description="Helical" evidence="1">
    <location>
        <begin position="333"/>
        <end position="354"/>
    </location>
</feature>
<evidence type="ECO:0000256" key="1">
    <source>
        <dbReference type="SAM" id="Phobius"/>
    </source>
</evidence>
<keyword evidence="3" id="KW-1185">Reference proteome</keyword>
<proteinExistence type="predicted"/>
<evidence type="ECO:0000313" key="3">
    <source>
        <dbReference type="Proteomes" id="UP000436989"/>
    </source>
</evidence>
<feature type="transmembrane region" description="Helical" evidence="1">
    <location>
        <begin position="308"/>
        <end position="327"/>
    </location>
</feature>
<keyword evidence="1" id="KW-1133">Transmembrane helix</keyword>
<dbReference type="EMBL" id="WOGU01000019">
    <property type="protein sequence ID" value="MUN64764.1"/>
    <property type="molecule type" value="Genomic_DNA"/>
</dbReference>
<feature type="transmembrane region" description="Helical" evidence="1">
    <location>
        <begin position="31"/>
        <end position="50"/>
    </location>
</feature>
<reference evidence="2 3" key="1">
    <citation type="submission" date="2019-12" db="EMBL/GenBank/DDBJ databases">
        <authorList>
            <person name="Shi Y."/>
        </authorList>
    </citation>
    <scope>NUCLEOTIDE SEQUENCE [LARGE SCALE GENOMIC DNA]</scope>
    <source>
        <strain evidence="2 3">JCM 17929</strain>
    </source>
</reference>
<feature type="transmembrane region" description="Helical" evidence="1">
    <location>
        <begin position="109"/>
        <end position="134"/>
    </location>
</feature>
<gene>
    <name evidence="2" type="ORF">GMA12_16725</name>
</gene>
<name>A0A6N8GVD5_9MICC</name>
<sequence length="502" mass="52808">MDAVTVAQTAFVAWARETAAQLRLTVSTVKTLAVTATVTAFTFGVLLAVLSGGSGPAQELGLTAGMLSFILGGAFLTVSFLTALFAMLAPPRNALATVLDMLPVSRPAAFVGLQAPVLTLSYVLAVSLVIPSIAELWRASNGGDTGAALGTAALLLFMTCSQVLILAVFQGLGYLFRRWLRLPRYYASTFAGASCFGLGLLLVGTDVLPLPSTLEEHARGLRDLAPHRVWSRALVPLWTGTNVSWPDVLIGALWALIPLLLILLVARTDIDNQHDATLRLLANAPVPSKRVLAAAYVDALQLLRTHQFVVLVLLLMLSLGGLVLLAQHPEVGFITPVVAPGLAVAPLALGMQSYGATAATHWLPRHLTARPTAWVLPKLLSSATIALIVTAVFISALFAADLLEVQQWPTLAGNAILLWEAAMIGGILVPFSREQPLGSSATGFTVFLLYALTSTAVAWAGPRIGSAFGDLAHLGEITATVLVAAMLGVLMARLAERVSEDA</sequence>
<keyword evidence="1" id="KW-0812">Transmembrane</keyword>
<feature type="transmembrane region" description="Helical" evidence="1">
    <location>
        <begin position="62"/>
        <end position="88"/>
    </location>
</feature>
<feature type="transmembrane region" description="Helical" evidence="1">
    <location>
        <begin position="154"/>
        <end position="176"/>
    </location>
</feature>
<feature type="transmembrane region" description="Helical" evidence="1">
    <location>
        <begin position="411"/>
        <end position="429"/>
    </location>
</feature>
<feature type="transmembrane region" description="Helical" evidence="1">
    <location>
        <begin position="472"/>
        <end position="492"/>
    </location>
</feature>
<feature type="transmembrane region" description="Helical" evidence="1">
    <location>
        <begin position="248"/>
        <end position="266"/>
    </location>
</feature>
<dbReference type="RefSeq" id="WP_156270643.1">
    <property type="nucleotide sequence ID" value="NZ_WOGU01000019.1"/>
</dbReference>
<accession>A0A6N8GVD5</accession>
<protein>
    <submittedName>
        <fullName evidence="2">Uncharacterized protein</fullName>
    </submittedName>
</protein>